<accession>A0ABU5NJE8</accession>
<proteinExistence type="predicted"/>
<protein>
    <submittedName>
        <fullName evidence="1">Phage portal protein</fullName>
    </submittedName>
</protein>
<dbReference type="Proteomes" id="UP001289615">
    <property type="component" value="Unassembled WGS sequence"/>
</dbReference>
<organism evidence="1 2">
    <name type="scientific">Lysinibacillus irui</name>
    <dbReference type="NCBI Taxonomy" id="2998077"/>
    <lineage>
        <taxon>Bacteria</taxon>
        <taxon>Bacillati</taxon>
        <taxon>Bacillota</taxon>
        <taxon>Bacilli</taxon>
        <taxon>Bacillales</taxon>
        <taxon>Bacillaceae</taxon>
        <taxon>Lysinibacillus</taxon>
    </lineage>
</organism>
<comment type="caution">
    <text evidence="1">The sequence shown here is derived from an EMBL/GenBank/DDBJ whole genome shotgun (WGS) entry which is preliminary data.</text>
</comment>
<keyword evidence="2" id="KW-1185">Reference proteome</keyword>
<dbReference type="Pfam" id="PF05133">
    <property type="entry name" value="SPP1_portal"/>
    <property type="match status" value="1"/>
</dbReference>
<gene>
    <name evidence="1" type="ORF">U6C28_07550</name>
</gene>
<sequence length="477" mass="53931">MKNYSPTQEWPPKEWQPIFEKYEEHAALYSGDAQVLTDYYTSKPYSPIRNGRFWGRIYGDEISMKLRVPVAADLAATSAGLLFSKPITASIKEASENKAEAVVTEDILYDMLQSTDFHSMLLEAAEYSSALGGVYIKINWDITLSPYPIPSIAQADTAIPEFKFGKLSAVTFWKNVHEDGKTIYRLLERHEPGYIFNSLYKGSETMLGERISLETFTETSGMPEEIATQIDSLLCRYIPNTKPNRLFRGANIGQSDFAGTEDLMDALDNVYSSWMRDINLAKARIIVPEEWLMPTQSGGYFDVEREVYTSLDIDPTSMENVGITMNQFAIRTDEHRQTALELLDRIITHAGYSPQSFGLQIEGRAESGTALNIRERKTFATREKKIGYWKAALEDLLYIMLEVYSIHLGGNVTSFKPVVSFTPAHIDIESLADTINTLDSASATSTYIKVKMLHPEWTEDMIQEEVARIEKKTNSIL</sequence>
<evidence type="ECO:0000313" key="1">
    <source>
        <dbReference type="EMBL" id="MEA0976154.1"/>
    </source>
</evidence>
<dbReference type="RefSeq" id="WP_322611176.1">
    <property type="nucleotide sequence ID" value="NZ_JAXLNX010000006.1"/>
</dbReference>
<dbReference type="InterPro" id="IPR021145">
    <property type="entry name" value="Portal_protein_SPP1_Gp6-like"/>
</dbReference>
<reference evidence="1 2" key="1">
    <citation type="submission" date="2023-12" db="EMBL/GenBank/DDBJ databases">
        <title>Genome comparison identifies genes involved in endophytic behavior of Lysinibacillus irui and provides insights into its role as a plant-growth promoting bacterium.</title>
        <authorList>
            <person name="Hilario S."/>
            <person name="Matos I."/>
            <person name="Goncalves M.F.M."/>
            <person name="Pardo C.A."/>
            <person name="Santos M.J."/>
        </authorList>
    </citation>
    <scope>NUCLEOTIDE SEQUENCE [LARGE SCALE GENOMIC DNA]</scope>
    <source>
        <strain evidence="1 2">B3</strain>
    </source>
</reference>
<evidence type="ECO:0000313" key="2">
    <source>
        <dbReference type="Proteomes" id="UP001289615"/>
    </source>
</evidence>
<name>A0ABU5NJE8_9BACI</name>
<dbReference type="EMBL" id="JAXUIA010000003">
    <property type="protein sequence ID" value="MEA0976154.1"/>
    <property type="molecule type" value="Genomic_DNA"/>
</dbReference>